<name>A0ABS4VS55_9PSEU</name>
<reference evidence="2 3" key="1">
    <citation type="submission" date="2021-03" db="EMBL/GenBank/DDBJ databases">
        <title>Sequencing the genomes of 1000 actinobacteria strains.</title>
        <authorList>
            <person name="Klenk H.-P."/>
        </authorList>
    </citation>
    <scope>NUCLEOTIDE SEQUENCE [LARGE SCALE GENOMIC DNA]</scope>
    <source>
        <strain evidence="2 3">DSM 45256</strain>
    </source>
</reference>
<dbReference type="RefSeq" id="WP_210026857.1">
    <property type="nucleotide sequence ID" value="NZ_JAGINU010000001.1"/>
</dbReference>
<comment type="caution">
    <text evidence="2">The sequence shown here is derived from an EMBL/GenBank/DDBJ whole genome shotgun (WGS) entry which is preliminary data.</text>
</comment>
<accession>A0ABS4VS55</accession>
<dbReference type="EMBL" id="JAGINU010000001">
    <property type="protein sequence ID" value="MBP2366763.1"/>
    <property type="molecule type" value="Genomic_DNA"/>
</dbReference>
<evidence type="ECO:0000313" key="2">
    <source>
        <dbReference type="EMBL" id="MBP2366763.1"/>
    </source>
</evidence>
<protein>
    <submittedName>
        <fullName evidence="2">Uncharacterized protein</fullName>
    </submittedName>
</protein>
<organism evidence="2 3">
    <name type="scientific">Pseudonocardia parietis</name>
    <dbReference type="NCBI Taxonomy" id="570936"/>
    <lineage>
        <taxon>Bacteria</taxon>
        <taxon>Bacillati</taxon>
        <taxon>Actinomycetota</taxon>
        <taxon>Actinomycetes</taxon>
        <taxon>Pseudonocardiales</taxon>
        <taxon>Pseudonocardiaceae</taxon>
        <taxon>Pseudonocardia</taxon>
    </lineage>
</organism>
<gene>
    <name evidence="2" type="ORF">JOF36_002459</name>
</gene>
<feature type="compositionally biased region" description="Basic and acidic residues" evidence="1">
    <location>
        <begin position="1"/>
        <end position="19"/>
    </location>
</feature>
<feature type="region of interest" description="Disordered" evidence="1">
    <location>
        <begin position="1"/>
        <end position="20"/>
    </location>
</feature>
<keyword evidence="3" id="KW-1185">Reference proteome</keyword>
<evidence type="ECO:0000313" key="3">
    <source>
        <dbReference type="Proteomes" id="UP001519295"/>
    </source>
</evidence>
<sequence>MTAEPPDRTHQPPRSHDGPHILLKARPAELTALPEHDPAEEKSHHC</sequence>
<evidence type="ECO:0000256" key="1">
    <source>
        <dbReference type="SAM" id="MobiDB-lite"/>
    </source>
</evidence>
<proteinExistence type="predicted"/>
<dbReference type="Proteomes" id="UP001519295">
    <property type="component" value="Unassembled WGS sequence"/>
</dbReference>